<accession>A0A521FCY6</accession>
<proteinExistence type="predicted"/>
<organism evidence="1 2">
    <name type="scientific">Gracilimonas mengyeensis</name>
    <dbReference type="NCBI Taxonomy" id="1302730"/>
    <lineage>
        <taxon>Bacteria</taxon>
        <taxon>Pseudomonadati</taxon>
        <taxon>Balneolota</taxon>
        <taxon>Balneolia</taxon>
        <taxon>Balneolales</taxon>
        <taxon>Balneolaceae</taxon>
        <taxon>Gracilimonas</taxon>
    </lineage>
</organism>
<sequence length="70" mass="8282">MCEVNKMATNLDIDNKLIVKAQEIGKHKTKKETVTSALKEYIEKREQQKITELFGEIEYDESYSYKEHRS</sequence>
<keyword evidence="2" id="KW-1185">Reference proteome</keyword>
<reference evidence="1 2" key="1">
    <citation type="submission" date="2017-05" db="EMBL/GenBank/DDBJ databases">
        <authorList>
            <person name="Varghese N."/>
            <person name="Submissions S."/>
        </authorList>
    </citation>
    <scope>NUCLEOTIDE SEQUENCE [LARGE SCALE GENOMIC DNA]</scope>
    <source>
        <strain evidence="1 2">DSM 21985</strain>
    </source>
</reference>
<dbReference type="EMBL" id="FXTP01000017">
    <property type="protein sequence ID" value="SMO94036.1"/>
    <property type="molecule type" value="Genomic_DNA"/>
</dbReference>
<dbReference type="InterPro" id="IPR019239">
    <property type="entry name" value="VapB_antitoxin"/>
</dbReference>
<name>A0A521FCY6_9BACT</name>
<evidence type="ECO:0000313" key="2">
    <source>
        <dbReference type="Proteomes" id="UP000317557"/>
    </source>
</evidence>
<dbReference type="AlphaFoldDB" id="A0A521FCY6"/>
<evidence type="ECO:0000313" key="1">
    <source>
        <dbReference type="EMBL" id="SMO94036.1"/>
    </source>
</evidence>
<protein>
    <submittedName>
        <fullName evidence="1">Antitoxin of type II TA system, VapB</fullName>
    </submittedName>
</protein>
<dbReference type="Pfam" id="PF09957">
    <property type="entry name" value="VapB_antitoxin"/>
    <property type="match status" value="1"/>
</dbReference>
<dbReference type="Proteomes" id="UP000317557">
    <property type="component" value="Unassembled WGS sequence"/>
</dbReference>
<gene>
    <name evidence="1" type="ORF">SAMN06265219_11732</name>
</gene>